<sequence>MASSTMMVAPIFRKDKSATEEFSCEYTTIYETDRAGYTPMDADVTNCQAQLFALLSSPPLTDLHQMPPHFPAASESPMAAVKSEPSDELADLFNLTIDDILDQSISSPISMDASDFEEEQQRFQEFVFLQNYPFAEEAVDTILTQGKKCAPIPPSPSSSSYPSPSESIASPVTPGLDWTRSPSPAPSMASPIMETQVKFEPYCTTTSPSSVRRGSVSSNCSSSSICSGAGPVKSYTRAHSRRPTLSKSPPSTTSINMSASTYTNTNTTLAQMKPRRRHRTVPAMALVVEPGLKMVRNKDGSITVFNPETEETNYRCSLCPAERFGRIHDYKRHQLSKHQERVWPCEFCHRPFVRRDALLRHYAVKATRDDNVHPTENQPSLLAEARARAKLIG</sequence>
<keyword evidence="5" id="KW-1185">Reference proteome</keyword>
<keyword evidence="1" id="KW-0479">Metal-binding</keyword>
<feature type="domain" description="C2H2-type" evidence="3">
    <location>
        <begin position="343"/>
        <end position="378"/>
    </location>
</feature>
<protein>
    <recommendedName>
        <fullName evidence="3">C2H2-type domain-containing protein</fullName>
    </recommendedName>
</protein>
<dbReference type="EMBL" id="JAAAJB010000031">
    <property type="protein sequence ID" value="KAG0269209.1"/>
    <property type="molecule type" value="Genomic_DNA"/>
</dbReference>
<dbReference type="InterPro" id="IPR013087">
    <property type="entry name" value="Znf_C2H2_type"/>
</dbReference>
<organism evidence="4 5">
    <name type="scientific">Actinomortierella ambigua</name>
    <dbReference type="NCBI Taxonomy" id="1343610"/>
    <lineage>
        <taxon>Eukaryota</taxon>
        <taxon>Fungi</taxon>
        <taxon>Fungi incertae sedis</taxon>
        <taxon>Mucoromycota</taxon>
        <taxon>Mortierellomycotina</taxon>
        <taxon>Mortierellomycetes</taxon>
        <taxon>Mortierellales</taxon>
        <taxon>Mortierellaceae</taxon>
        <taxon>Actinomortierella</taxon>
    </lineage>
</organism>
<name>A0A9P6QK39_9FUNG</name>
<dbReference type="AlphaFoldDB" id="A0A9P6QK39"/>
<comment type="caution">
    <text evidence="4">The sequence shown here is derived from an EMBL/GenBank/DDBJ whole genome shotgun (WGS) entry which is preliminary data.</text>
</comment>
<dbReference type="GO" id="GO:0008270">
    <property type="term" value="F:zinc ion binding"/>
    <property type="evidence" value="ECO:0007669"/>
    <property type="project" value="UniProtKB-KW"/>
</dbReference>
<evidence type="ECO:0000256" key="1">
    <source>
        <dbReference type="PROSITE-ProRule" id="PRU00042"/>
    </source>
</evidence>
<feature type="compositionally biased region" description="Low complexity" evidence="2">
    <location>
        <begin position="157"/>
        <end position="171"/>
    </location>
</feature>
<dbReference type="InterPro" id="IPR036236">
    <property type="entry name" value="Znf_C2H2_sf"/>
</dbReference>
<evidence type="ECO:0000313" key="5">
    <source>
        <dbReference type="Proteomes" id="UP000807716"/>
    </source>
</evidence>
<dbReference type="Gene3D" id="3.30.160.60">
    <property type="entry name" value="Classic Zinc Finger"/>
    <property type="match status" value="1"/>
</dbReference>
<evidence type="ECO:0000313" key="4">
    <source>
        <dbReference type="EMBL" id="KAG0269209.1"/>
    </source>
</evidence>
<dbReference type="OrthoDB" id="10018191at2759"/>
<evidence type="ECO:0000256" key="2">
    <source>
        <dbReference type="SAM" id="MobiDB-lite"/>
    </source>
</evidence>
<keyword evidence="1" id="KW-0863">Zinc-finger</keyword>
<dbReference type="PROSITE" id="PS50157">
    <property type="entry name" value="ZINC_FINGER_C2H2_2"/>
    <property type="match status" value="1"/>
</dbReference>
<evidence type="ECO:0000259" key="3">
    <source>
        <dbReference type="PROSITE" id="PS50157"/>
    </source>
</evidence>
<gene>
    <name evidence="4" type="ORF">DFQ27_004449</name>
</gene>
<feature type="compositionally biased region" description="Low complexity" evidence="2">
    <location>
        <begin position="245"/>
        <end position="254"/>
    </location>
</feature>
<feature type="region of interest" description="Disordered" evidence="2">
    <location>
        <begin position="226"/>
        <end position="259"/>
    </location>
</feature>
<keyword evidence="1" id="KW-0862">Zinc</keyword>
<reference evidence="4" key="1">
    <citation type="journal article" date="2020" name="Fungal Divers.">
        <title>Resolving the Mortierellaceae phylogeny through synthesis of multi-gene phylogenetics and phylogenomics.</title>
        <authorList>
            <person name="Vandepol N."/>
            <person name="Liber J."/>
            <person name="Desiro A."/>
            <person name="Na H."/>
            <person name="Kennedy M."/>
            <person name="Barry K."/>
            <person name="Grigoriev I.V."/>
            <person name="Miller A.N."/>
            <person name="O'Donnell K."/>
            <person name="Stajich J.E."/>
            <person name="Bonito G."/>
        </authorList>
    </citation>
    <scope>NUCLEOTIDE SEQUENCE</scope>
    <source>
        <strain evidence="4">BC1065</strain>
    </source>
</reference>
<feature type="region of interest" description="Disordered" evidence="2">
    <location>
        <begin position="150"/>
        <end position="189"/>
    </location>
</feature>
<dbReference type="Proteomes" id="UP000807716">
    <property type="component" value="Unassembled WGS sequence"/>
</dbReference>
<dbReference type="SUPFAM" id="SSF57667">
    <property type="entry name" value="beta-beta-alpha zinc fingers"/>
    <property type="match status" value="1"/>
</dbReference>
<accession>A0A9P6QK39</accession>
<dbReference type="SMART" id="SM00355">
    <property type="entry name" value="ZnF_C2H2"/>
    <property type="match status" value="2"/>
</dbReference>
<proteinExistence type="predicted"/>